<keyword evidence="1" id="KW-0812">Transmembrane</keyword>
<geneLocation type="plastid" evidence="2"/>
<accession>A0A3G2R0X4</accession>
<dbReference type="EMBL" id="MH795132">
    <property type="protein sequence ID" value="AYO28751.1"/>
    <property type="molecule type" value="Genomic_DNA"/>
</dbReference>
<feature type="transmembrane region" description="Helical" evidence="1">
    <location>
        <begin position="180"/>
        <end position="199"/>
    </location>
</feature>
<dbReference type="EMBL" id="MH795132">
    <property type="protein sequence ID" value="AYO28760.1"/>
    <property type="molecule type" value="Genomic_DNA"/>
</dbReference>
<dbReference type="AlphaFoldDB" id="A0A3G2R0X4"/>
<evidence type="ECO:0000313" key="2">
    <source>
        <dbReference type="EMBL" id="AYO28751.1"/>
    </source>
</evidence>
<feature type="transmembrane region" description="Helical" evidence="1">
    <location>
        <begin position="12"/>
        <end position="32"/>
    </location>
</feature>
<feature type="transmembrane region" description="Helical" evidence="1">
    <location>
        <begin position="130"/>
        <end position="149"/>
    </location>
</feature>
<name>A0A3G2R0X4_9STRA</name>
<evidence type="ECO:0000256" key="1">
    <source>
        <dbReference type="SAM" id="Phobius"/>
    </source>
</evidence>
<sequence>MSFQNYASFSKQFFLASLTSFKLVKTILIGIHHSLEKYSVKYPRLTEIIQLTFIYYFAFIDLVFGVLSNVYALGYISIFLEPIYPIAKAILMSTTLRILAAPERIFFLSYLVIELMVIRSIFNFSTLVRYNILLLFSLLMLQGLAISLWDILFHREVVSNVAKWAFDQGAIVHTDRVSSALFFTYTFVLFLFLYIFLYIRALEGKLPTFKFVGAEWITDSVAFWFRIKTPTMRFGKGEGKQ</sequence>
<feature type="transmembrane region" description="Helical" evidence="1">
    <location>
        <begin position="53"/>
        <end position="78"/>
    </location>
</feature>
<proteinExistence type="predicted"/>
<organism evidence="2">
    <name type="scientific">Neotessella volvocina</name>
    <dbReference type="NCBI Taxonomy" id="52559"/>
    <lineage>
        <taxon>Eukaryota</taxon>
        <taxon>Sar</taxon>
        <taxon>Stramenopiles</taxon>
        <taxon>Ochrophyta</taxon>
        <taxon>Synurophyceae</taxon>
        <taxon>Synurales</taxon>
        <taxon>Neotessellaceae</taxon>
        <taxon>Neotessella</taxon>
    </lineage>
</organism>
<feature type="transmembrane region" description="Helical" evidence="1">
    <location>
        <begin position="98"/>
        <end position="118"/>
    </location>
</feature>
<reference evidence="2" key="1">
    <citation type="submission" date="2018-08" db="EMBL/GenBank/DDBJ databases">
        <title>Comparative Plastid Genomics of Synurophyceae: Evolutionary Evidence of Lateral Gene Transfer and Inverted Repeat Dynamics.</title>
        <authorList>
            <person name="Kim J.I."/>
            <person name="Shin H."/>
            <person name="Skaloud P."/>
            <person name="Jung J."/>
            <person name="Yoon H.S."/>
            <person name="Archibald J.M."/>
            <person name="Shin W."/>
        </authorList>
    </citation>
    <scope>NUCLEOTIDE SEQUENCE</scope>
    <source>
        <strain evidence="2">CCMP1781</strain>
    </source>
</reference>
<keyword evidence="2" id="KW-0934">Plastid</keyword>
<keyword evidence="1" id="KW-0472">Membrane</keyword>
<keyword evidence="1" id="KW-1133">Transmembrane helix</keyword>
<protein>
    <submittedName>
        <fullName evidence="2">Uncharacterized protein</fullName>
    </submittedName>
</protein>